<dbReference type="KEGG" id="mff:MFFC18_50150"/>
<reference evidence="1 2" key="1">
    <citation type="submission" date="2019-08" db="EMBL/GenBank/DDBJ databases">
        <title>Deep-cultivation of Planctomycetes and their phenomic and genomic characterization uncovers novel biology.</title>
        <authorList>
            <person name="Wiegand S."/>
            <person name="Jogler M."/>
            <person name="Boedeker C."/>
            <person name="Pinto D."/>
            <person name="Vollmers J."/>
            <person name="Rivas-Marin E."/>
            <person name="Kohn T."/>
            <person name="Peeters S.H."/>
            <person name="Heuer A."/>
            <person name="Rast P."/>
            <person name="Oberbeckmann S."/>
            <person name="Bunk B."/>
            <person name="Jeske O."/>
            <person name="Meyerdierks A."/>
            <person name="Storesund J.E."/>
            <person name="Kallscheuer N."/>
            <person name="Luecker S."/>
            <person name="Lage O.M."/>
            <person name="Pohl T."/>
            <person name="Merkel B.J."/>
            <person name="Hornburger P."/>
            <person name="Mueller R.-W."/>
            <person name="Bruemmer F."/>
            <person name="Labrenz M."/>
            <person name="Spormann A.M."/>
            <person name="Op den Camp H."/>
            <person name="Overmann J."/>
            <person name="Amann R."/>
            <person name="Jetten M.S.M."/>
            <person name="Mascher T."/>
            <person name="Medema M.H."/>
            <person name="Devos D.P."/>
            <person name="Kaster A.-K."/>
            <person name="Ovreas L."/>
            <person name="Rohde M."/>
            <person name="Galperin M.Y."/>
            <person name="Jogler C."/>
        </authorList>
    </citation>
    <scope>NUCLEOTIDE SEQUENCE [LARGE SCALE GENOMIC DNA]</scope>
    <source>
        <strain evidence="1 2">FC18</strain>
    </source>
</reference>
<dbReference type="RefSeq" id="WP_148619092.1">
    <property type="nucleotide sequence ID" value="NZ_CP042912.1"/>
</dbReference>
<organism evidence="1 2">
    <name type="scientific">Mariniblastus fucicola</name>
    <dbReference type="NCBI Taxonomy" id="980251"/>
    <lineage>
        <taxon>Bacteria</taxon>
        <taxon>Pseudomonadati</taxon>
        <taxon>Planctomycetota</taxon>
        <taxon>Planctomycetia</taxon>
        <taxon>Pirellulales</taxon>
        <taxon>Pirellulaceae</taxon>
        <taxon>Mariniblastus</taxon>
    </lineage>
</organism>
<protein>
    <submittedName>
        <fullName evidence="1">Uncharacterized protein</fullName>
    </submittedName>
</protein>
<dbReference type="EMBL" id="CP042912">
    <property type="protein sequence ID" value="QEG25092.1"/>
    <property type="molecule type" value="Genomic_DNA"/>
</dbReference>
<gene>
    <name evidence="1" type="ORF">MFFC18_50150</name>
</gene>
<accession>A0A5B9PK47</accession>
<dbReference type="STRING" id="980251.GCA_001642875_01393"/>
<sequence length="228" mass="24925">MKSIYLDRSGLMKNTTFAILSPNGKKKLTRAGRGPFFEYRNARQMAAGMDKIAEQYQVDPESTQNNTQLPFAESVEIGLNISAADVIPIVVLASEDEEQAAALEQKLVPLAWNDDSIIGQFTYAKATRAEDMVTLTGIEGDAAKAHSILIVEPGQFGLSGKVLAQFDSSVSNKDLKTALNDAIMNCKRVTKDHNSHVNLGIKLGIDWESEIPETDPESVAARKRMRGN</sequence>
<dbReference type="Proteomes" id="UP000322214">
    <property type="component" value="Chromosome"/>
</dbReference>
<keyword evidence="2" id="KW-1185">Reference proteome</keyword>
<evidence type="ECO:0000313" key="2">
    <source>
        <dbReference type="Proteomes" id="UP000322214"/>
    </source>
</evidence>
<dbReference type="OrthoDB" id="284364at2"/>
<dbReference type="AlphaFoldDB" id="A0A5B9PK47"/>
<name>A0A5B9PK47_9BACT</name>
<evidence type="ECO:0000313" key="1">
    <source>
        <dbReference type="EMBL" id="QEG25092.1"/>
    </source>
</evidence>
<proteinExistence type="predicted"/>